<accession>A0A7W5H3W1</accession>
<dbReference type="InterPro" id="IPR050739">
    <property type="entry name" value="MFP"/>
</dbReference>
<feature type="domain" description="Multidrug resistance protein MdtA-like alpha-helical hairpin" evidence="2">
    <location>
        <begin position="154"/>
        <end position="218"/>
    </location>
</feature>
<evidence type="ECO:0000313" key="4">
    <source>
        <dbReference type="Proteomes" id="UP000536179"/>
    </source>
</evidence>
<dbReference type="Gene3D" id="1.10.287.470">
    <property type="entry name" value="Helix hairpin bin"/>
    <property type="match status" value="1"/>
</dbReference>
<dbReference type="PANTHER" id="PTHR30386:SF18">
    <property type="entry name" value="INNER MEMBRANE PROTEIN YIAV-RELATED"/>
    <property type="match status" value="1"/>
</dbReference>
<dbReference type="EMBL" id="JACHXU010000001">
    <property type="protein sequence ID" value="MBB3204548.1"/>
    <property type="molecule type" value="Genomic_DNA"/>
</dbReference>
<dbReference type="PANTHER" id="PTHR30386">
    <property type="entry name" value="MEMBRANE FUSION SUBUNIT OF EMRAB-TOLC MULTIDRUG EFFLUX PUMP"/>
    <property type="match status" value="1"/>
</dbReference>
<evidence type="ECO:0000256" key="1">
    <source>
        <dbReference type="SAM" id="Coils"/>
    </source>
</evidence>
<evidence type="ECO:0000259" key="2">
    <source>
        <dbReference type="Pfam" id="PF25876"/>
    </source>
</evidence>
<name>A0A7W5H3W1_9BACT</name>
<dbReference type="Proteomes" id="UP000536179">
    <property type="component" value="Unassembled WGS sequence"/>
</dbReference>
<protein>
    <submittedName>
        <fullName evidence="3">Multidrug efflux pump subunit AcrA (Membrane-fusion protein)</fullName>
    </submittedName>
</protein>
<gene>
    <name evidence="3" type="ORF">FHS27_000312</name>
</gene>
<keyword evidence="4" id="KW-1185">Reference proteome</keyword>
<dbReference type="Gene3D" id="2.40.420.20">
    <property type="match status" value="1"/>
</dbReference>
<organism evidence="3 4">
    <name type="scientific">Aporhodopirellula rubra</name>
    <dbReference type="NCBI Taxonomy" id="980271"/>
    <lineage>
        <taxon>Bacteria</taxon>
        <taxon>Pseudomonadati</taxon>
        <taxon>Planctomycetota</taxon>
        <taxon>Planctomycetia</taxon>
        <taxon>Pirellulales</taxon>
        <taxon>Pirellulaceae</taxon>
        <taxon>Aporhodopirellula</taxon>
    </lineage>
</organism>
<evidence type="ECO:0000313" key="3">
    <source>
        <dbReference type="EMBL" id="MBB3204548.1"/>
    </source>
</evidence>
<feature type="coiled-coil region" evidence="1">
    <location>
        <begin position="175"/>
        <end position="244"/>
    </location>
</feature>
<dbReference type="AlphaFoldDB" id="A0A7W5H3W1"/>
<dbReference type="SUPFAM" id="SSF111369">
    <property type="entry name" value="HlyD-like secretion proteins"/>
    <property type="match status" value="3"/>
</dbReference>
<dbReference type="Gene3D" id="2.40.30.170">
    <property type="match status" value="1"/>
</dbReference>
<dbReference type="InterPro" id="IPR058624">
    <property type="entry name" value="MdtA-like_HH"/>
</dbReference>
<proteinExistence type="predicted"/>
<comment type="caution">
    <text evidence="3">The sequence shown here is derived from an EMBL/GenBank/DDBJ whole genome shotgun (WGS) entry which is preliminary data.</text>
</comment>
<dbReference type="Pfam" id="PF25876">
    <property type="entry name" value="HH_MFP_RND"/>
    <property type="match status" value="1"/>
</dbReference>
<sequence>MSTSIANPLRHLVRFAEDRKVRLPLCLFVTFGMCLTGCRETPPAQTAKSPRPVSVMILEETVPESTYAASGSVKSWKTEEIGFEVPGRVEWVREPGQDIDGRLVDPDGVLVQPGTPLAQIEPARYEIAVAAAEADLEVARLKKESLQIRRDDALPAELKSAEANLELAKIEFGRMTKLNNQNAASKSEYDQAENAVSTSEAAISSIQASIKQAEAELRSAEAEIKRAEQTLEDARRDLANTTLYGSYQGQISEVMAVPGSVVDAGTPVLTLQMTNPITVEVELSAEQSRSIRSRRDLTTKFVLPDGTPHNTLGLVYSIDPSADPTTRTFTMTLLLLNEKFRDNLPASIPADTVARSENVWPLQLNRMMGTPDDVVLVEEDAIVHDDSGAFIYVISNAKLREPIPSVLKVRPQRLIENDLRIPFLGNWIFRSVTFVNDDGTPVDMSRTALYIGKIEDGEAAPSNWDGESVALDAGSVWMLRPGDLVTVDLANHDLKPGFYVPIETIYRDLDDSFVFTIEDGMAKRIAVSIRTHGDEGNGSLVEIMSPSLQSGMTLIVGGVHYLHDGDAVQVVGRNIDGETMPGKESL</sequence>
<dbReference type="Gene3D" id="2.40.50.100">
    <property type="match status" value="1"/>
</dbReference>
<reference evidence="3 4" key="1">
    <citation type="submission" date="2020-08" db="EMBL/GenBank/DDBJ databases">
        <title>Genomic Encyclopedia of Type Strains, Phase III (KMG-III): the genomes of soil and plant-associated and newly described type strains.</title>
        <authorList>
            <person name="Whitman W."/>
        </authorList>
    </citation>
    <scope>NUCLEOTIDE SEQUENCE [LARGE SCALE GENOMIC DNA]</scope>
    <source>
        <strain evidence="3 4">CECT 8075</strain>
    </source>
</reference>
<keyword evidence="1" id="KW-0175">Coiled coil</keyword>